<gene>
    <name evidence="3" type="ORF">AMORRO_LOCUS12348</name>
</gene>
<keyword evidence="1" id="KW-0175">Coiled coil</keyword>
<feature type="non-terminal residue" evidence="3">
    <location>
        <position position="1"/>
    </location>
</feature>
<feature type="coiled-coil region" evidence="1">
    <location>
        <begin position="16"/>
        <end position="64"/>
    </location>
</feature>
<proteinExistence type="predicted"/>
<dbReference type="Proteomes" id="UP000789342">
    <property type="component" value="Unassembled WGS sequence"/>
</dbReference>
<comment type="caution">
    <text evidence="3">The sequence shown here is derived from an EMBL/GenBank/DDBJ whole genome shotgun (WGS) entry which is preliminary data.</text>
</comment>
<evidence type="ECO:0000256" key="2">
    <source>
        <dbReference type="SAM" id="MobiDB-lite"/>
    </source>
</evidence>
<name>A0A9N9HU22_9GLOM</name>
<dbReference type="EMBL" id="CAJVPV010017995">
    <property type="protein sequence ID" value="CAG8705035.1"/>
    <property type="molecule type" value="Genomic_DNA"/>
</dbReference>
<keyword evidence="4" id="KW-1185">Reference proteome</keyword>
<accession>A0A9N9HU22</accession>
<feature type="region of interest" description="Disordered" evidence="2">
    <location>
        <begin position="137"/>
        <end position="156"/>
    </location>
</feature>
<evidence type="ECO:0000313" key="4">
    <source>
        <dbReference type="Proteomes" id="UP000789342"/>
    </source>
</evidence>
<evidence type="ECO:0000256" key="1">
    <source>
        <dbReference type="SAM" id="Coils"/>
    </source>
</evidence>
<protein>
    <submittedName>
        <fullName evidence="3">6113_t:CDS:1</fullName>
    </submittedName>
</protein>
<dbReference type="AlphaFoldDB" id="A0A9N9HU22"/>
<organism evidence="3 4">
    <name type="scientific">Acaulospora morrowiae</name>
    <dbReference type="NCBI Taxonomy" id="94023"/>
    <lineage>
        <taxon>Eukaryota</taxon>
        <taxon>Fungi</taxon>
        <taxon>Fungi incertae sedis</taxon>
        <taxon>Mucoromycota</taxon>
        <taxon>Glomeromycotina</taxon>
        <taxon>Glomeromycetes</taxon>
        <taxon>Diversisporales</taxon>
        <taxon>Acaulosporaceae</taxon>
        <taxon>Acaulospora</taxon>
    </lineage>
</organism>
<evidence type="ECO:0000313" key="3">
    <source>
        <dbReference type="EMBL" id="CAG8705035.1"/>
    </source>
</evidence>
<sequence>ESFKDSNGTQNDHLKCQNLRCQLSIAQTKASAAESKISDLESKLSVAEEKITGLKSKLSNAESNYHITLLENNKLFSKVNELQYENLCQRASREGTPITHESVSAAVACSWRGEPENMVEHYEDIAKEVNRIYNLKFPKPTSPQKGSGVRQPQRRSNDNALTHNCYYSHECTTYSVSIDIGHSIFTLNRPSVCSTMPLSNSYSPTYLVDISYAIIISYSFLNTASFNYMDEVTQNERDFATAAHA</sequence>
<reference evidence="3" key="1">
    <citation type="submission" date="2021-06" db="EMBL/GenBank/DDBJ databases">
        <authorList>
            <person name="Kallberg Y."/>
            <person name="Tangrot J."/>
            <person name="Rosling A."/>
        </authorList>
    </citation>
    <scope>NUCLEOTIDE SEQUENCE</scope>
    <source>
        <strain evidence="3">CL551</strain>
    </source>
</reference>